<reference evidence="4 5" key="1">
    <citation type="submission" date="2023-11" db="EMBL/GenBank/DDBJ databases">
        <title>Halocaridina rubra genome assembly.</title>
        <authorList>
            <person name="Smith C."/>
        </authorList>
    </citation>
    <scope>NUCLEOTIDE SEQUENCE [LARGE SCALE GENOMIC DNA]</scope>
    <source>
        <strain evidence="4">EP-1</strain>
        <tissue evidence="4">Whole</tissue>
    </source>
</reference>
<feature type="region of interest" description="Disordered" evidence="1">
    <location>
        <begin position="42"/>
        <end position="62"/>
    </location>
</feature>
<dbReference type="AlphaFoldDB" id="A0AAN8X109"/>
<feature type="transmembrane region" description="Helical" evidence="2">
    <location>
        <begin position="116"/>
        <end position="141"/>
    </location>
</feature>
<dbReference type="Proteomes" id="UP001381693">
    <property type="component" value="Unassembled WGS sequence"/>
</dbReference>
<comment type="caution">
    <text evidence="4">The sequence shown here is derived from an EMBL/GenBank/DDBJ whole genome shotgun (WGS) entry which is preliminary data.</text>
</comment>
<name>A0AAN8X109_HALRR</name>
<dbReference type="InterPro" id="IPR039159">
    <property type="entry name" value="SAYSD1"/>
</dbReference>
<dbReference type="PANTHER" id="PTHR13527">
    <property type="entry name" value="SAYSVFN DOMAIN-CONTAINING PROTEIN 1"/>
    <property type="match status" value="1"/>
</dbReference>
<keyword evidence="2" id="KW-0472">Membrane</keyword>
<dbReference type="InterPro" id="IPR019387">
    <property type="entry name" value="SAYSvFN_dom"/>
</dbReference>
<feature type="compositionally biased region" description="Basic and acidic residues" evidence="1">
    <location>
        <begin position="53"/>
        <end position="62"/>
    </location>
</feature>
<keyword evidence="5" id="KW-1185">Reference proteome</keyword>
<dbReference type="Pfam" id="PF10260">
    <property type="entry name" value="SAYSvFN"/>
    <property type="match status" value="1"/>
</dbReference>
<proteinExistence type="predicted"/>
<sequence>MEKPGKPNIQEQLAQYRARKKKEEQYGSLRQRVWNMVTWRASEESSDSGNIPESERDIGDADLQETKRRTVFPRDSSIKAENNTFTTQVQSEPSFIESYTTLDWIALVLKCLMWMLLWKVFILLEFGAVYFIFSAFVFIWYNMRSGPKRKGEISAYSVFNPNCEVIEGTFTAEQFERELLHKM</sequence>
<evidence type="ECO:0000313" key="4">
    <source>
        <dbReference type="EMBL" id="KAK7072328.1"/>
    </source>
</evidence>
<accession>A0AAN8X109</accession>
<organism evidence="4 5">
    <name type="scientific">Halocaridina rubra</name>
    <name type="common">Hawaiian red shrimp</name>
    <dbReference type="NCBI Taxonomy" id="373956"/>
    <lineage>
        <taxon>Eukaryota</taxon>
        <taxon>Metazoa</taxon>
        <taxon>Ecdysozoa</taxon>
        <taxon>Arthropoda</taxon>
        <taxon>Crustacea</taxon>
        <taxon>Multicrustacea</taxon>
        <taxon>Malacostraca</taxon>
        <taxon>Eumalacostraca</taxon>
        <taxon>Eucarida</taxon>
        <taxon>Decapoda</taxon>
        <taxon>Pleocyemata</taxon>
        <taxon>Caridea</taxon>
        <taxon>Atyoidea</taxon>
        <taxon>Atyidae</taxon>
        <taxon>Halocaridina</taxon>
    </lineage>
</organism>
<evidence type="ECO:0000313" key="5">
    <source>
        <dbReference type="Proteomes" id="UP001381693"/>
    </source>
</evidence>
<dbReference type="PANTHER" id="PTHR13527:SF0">
    <property type="entry name" value="SAYSVFN DOMAIN-CONTAINING PROTEIN 1"/>
    <property type="match status" value="1"/>
</dbReference>
<evidence type="ECO:0000256" key="2">
    <source>
        <dbReference type="SAM" id="Phobius"/>
    </source>
</evidence>
<keyword evidence="2" id="KW-0812">Transmembrane</keyword>
<evidence type="ECO:0000259" key="3">
    <source>
        <dbReference type="Pfam" id="PF10260"/>
    </source>
</evidence>
<dbReference type="EMBL" id="JAXCGZ010013541">
    <property type="protein sequence ID" value="KAK7072328.1"/>
    <property type="molecule type" value="Genomic_DNA"/>
</dbReference>
<keyword evidence="2" id="KW-1133">Transmembrane helix</keyword>
<feature type="domain" description="SAYSvFN" evidence="3">
    <location>
        <begin position="111"/>
        <end position="179"/>
    </location>
</feature>
<gene>
    <name evidence="4" type="primary">SAYSD1</name>
    <name evidence="4" type="ORF">SK128_019297</name>
</gene>
<protein>
    <submittedName>
        <fullName evidence="4">SAYSvFN domain-containing protein 1</fullName>
    </submittedName>
</protein>
<evidence type="ECO:0000256" key="1">
    <source>
        <dbReference type="SAM" id="MobiDB-lite"/>
    </source>
</evidence>